<accession>A0A6A6WA16</accession>
<reference evidence="2" key="1">
    <citation type="journal article" date="2020" name="Stud. Mycol.">
        <title>101 Dothideomycetes genomes: a test case for predicting lifestyles and emergence of pathogens.</title>
        <authorList>
            <person name="Haridas S."/>
            <person name="Albert R."/>
            <person name="Binder M."/>
            <person name="Bloem J."/>
            <person name="Labutti K."/>
            <person name="Salamov A."/>
            <person name="Andreopoulos B."/>
            <person name="Baker S."/>
            <person name="Barry K."/>
            <person name="Bills G."/>
            <person name="Bluhm B."/>
            <person name="Cannon C."/>
            <person name="Castanera R."/>
            <person name="Culley D."/>
            <person name="Daum C."/>
            <person name="Ezra D."/>
            <person name="Gonzalez J."/>
            <person name="Henrissat B."/>
            <person name="Kuo A."/>
            <person name="Liang C."/>
            <person name="Lipzen A."/>
            <person name="Lutzoni F."/>
            <person name="Magnuson J."/>
            <person name="Mondo S."/>
            <person name="Nolan M."/>
            <person name="Ohm R."/>
            <person name="Pangilinan J."/>
            <person name="Park H.-J."/>
            <person name="Ramirez L."/>
            <person name="Alfaro M."/>
            <person name="Sun H."/>
            <person name="Tritt A."/>
            <person name="Yoshinaga Y."/>
            <person name="Zwiers L.-H."/>
            <person name="Turgeon B."/>
            <person name="Goodwin S."/>
            <person name="Spatafora J."/>
            <person name="Crous P."/>
            <person name="Grigoriev I."/>
        </authorList>
    </citation>
    <scope>NUCLEOTIDE SEQUENCE</scope>
    <source>
        <strain evidence="2">CBS 121739</strain>
    </source>
</reference>
<keyword evidence="3" id="KW-1185">Reference proteome</keyword>
<dbReference type="Pfam" id="PF23155">
    <property type="entry name" value="DUF7053"/>
    <property type="match status" value="1"/>
</dbReference>
<feature type="domain" description="DUF7053" evidence="1">
    <location>
        <begin position="6"/>
        <end position="157"/>
    </location>
</feature>
<proteinExistence type="predicted"/>
<dbReference type="PANTHER" id="PTHR38117:SF1">
    <property type="entry name" value="DUF3074 DOMAIN-CONTAINING PROTEIN"/>
    <property type="match status" value="1"/>
</dbReference>
<protein>
    <recommendedName>
        <fullName evidence="1">DUF7053 domain-containing protein</fullName>
    </recommendedName>
</protein>
<evidence type="ECO:0000259" key="1">
    <source>
        <dbReference type="Pfam" id="PF23155"/>
    </source>
</evidence>
<name>A0A6A6WA16_9PEZI</name>
<dbReference type="Proteomes" id="UP000799437">
    <property type="component" value="Unassembled WGS sequence"/>
</dbReference>
<organism evidence="2 3">
    <name type="scientific">Pseudovirgaria hyperparasitica</name>
    <dbReference type="NCBI Taxonomy" id="470096"/>
    <lineage>
        <taxon>Eukaryota</taxon>
        <taxon>Fungi</taxon>
        <taxon>Dikarya</taxon>
        <taxon>Ascomycota</taxon>
        <taxon>Pezizomycotina</taxon>
        <taxon>Dothideomycetes</taxon>
        <taxon>Dothideomycetes incertae sedis</taxon>
        <taxon>Acrospermales</taxon>
        <taxon>Acrospermaceae</taxon>
        <taxon>Pseudovirgaria</taxon>
    </lineage>
</organism>
<dbReference type="RefSeq" id="XP_033600878.1">
    <property type="nucleotide sequence ID" value="XM_033743877.1"/>
</dbReference>
<dbReference type="PANTHER" id="PTHR38117">
    <property type="entry name" value="NACHT AND WD40 DOMAIN PROTEIN"/>
    <property type="match status" value="1"/>
</dbReference>
<dbReference type="AlphaFoldDB" id="A0A6A6WA16"/>
<dbReference type="GeneID" id="54484931"/>
<sequence length="163" mass="18186">MSFLTSTEKYHHESIIPAGLTIEQIDTFQKNHDVLLTFDPDYRSHEEVKSKATDKSKTYKVTDTNTAPVGGETIELEITITETADSQEWSIQAPFGLTQTSVWTIKEGGDTKPGEGTGRLWLVEDTTVKGNRLVVGKIQTKHVESWQGIHERWIAALQKSATA</sequence>
<dbReference type="EMBL" id="ML996571">
    <property type="protein sequence ID" value="KAF2758427.1"/>
    <property type="molecule type" value="Genomic_DNA"/>
</dbReference>
<evidence type="ECO:0000313" key="2">
    <source>
        <dbReference type="EMBL" id="KAF2758427.1"/>
    </source>
</evidence>
<evidence type="ECO:0000313" key="3">
    <source>
        <dbReference type="Proteomes" id="UP000799437"/>
    </source>
</evidence>
<gene>
    <name evidence="2" type="ORF">EJ05DRAFT_475742</name>
</gene>
<dbReference type="InterPro" id="IPR055481">
    <property type="entry name" value="DUF7053"/>
</dbReference>